<keyword evidence="2" id="KW-1185">Reference proteome</keyword>
<reference evidence="1" key="2">
    <citation type="submission" date="2020-09" db="EMBL/GenBank/DDBJ databases">
        <authorList>
            <person name="Sun Q."/>
            <person name="Zhou Y."/>
        </authorList>
    </citation>
    <scope>NUCLEOTIDE SEQUENCE</scope>
    <source>
        <strain evidence="1">CGMCC 1.7081</strain>
    </source>
</reference>
<organism evidence="1 2">
    <name type="scientific">Pseudodonghicola xiamenensis</name>
    <dbReference type="NCBI Taxonomy" id="337702"/>
    <lineage>
        <taxon>Bacteria</taxon>
        <taxon>Pseudomonadati</taxon>
        <taxon>Pseudomonadota</taxon>
        <taxon>Alphaproteobacteria</taxon>
        <taxon>Rhodobacterales</taxon>
        <taxon>Paracoccaceae</taxon>
        <taxon>Pseudodonghicola</taxon>
    </lineage>
</organism>
<dbReference type="EMBL" id="BNAP01000004">
    <property type="protein sequence ID" value="GHG87463.1"/>
    <property type="molecule type" value="Genomic_DNA"/>
</dbReference>
<dbReference type="Proteomes" id="UP000611500">
    <property type="component" value="Unassembled WGS sequence"/>
</dbReference>
<comment type="caution">
    <text evidence="1">The sequence shown here is derived from an EMBL/GenBank/DDBJ whole genome shotgun (WGS) entry which is preliminary data.</text>
</comment>
<dbReference type="InterPro" id="IPR011990">
    <property type="entry name" value="TPR-like_helical_dom_sf"/>
</dbReference>
<dbReference type="RefSeq" id="WP_028093074.1">
    <property type="nucleotide sequence ID" value="NZ_BNAP01000004.1"/>
</dbReference>
<protein>
    <recommendedName>
        <fullName evidence="3">DUF924 domain-containing protein</fullName>
    </recommendedName>
</protein>
<sequence>MVSPEEVLEFWLDEVGPAKWYIQETALDDAIRSRFLPAWEDAQQGKFSLWLTCPDGALAYIILTDQFPRNMFRGDPRSFASDRAAITAAKAAIAKGWDMKIDEPARQFFYLPLMHSECITDQDRCVRLMLERMPSSGEGNLTHARAHREVIRRFGRFPYRNDVLGRGVTRDEQSFLDAGGYGATLRDLQDASSG</sequence>
<dbReference type="Gene3D" id="1.20.58.320">
    <property type="entry name" value="TPR-like"/>
    <property type="match status" value="1"/>
</dbReference>
<proteinExistence type="predicted"/>
<evidence type="ECO:0000313" key="2">
    <source>
        <dbReference type="Proteomes" id="UP000611500"/>
    </source>
</evidence>
<evidence type="ECO:0008006" key="3">
    <source>
        <dbReference type="Google" id="ProtNLM"/>
    </source>
</evidence>
<gene>
    <name evidence="1" type="ORF">GCM10010961_15920</name>
</gene>
<reference evidence="1" key="1">
    <citation type="journal article" date="2014" name="Int. J. Syst. Evol. Microbiol.">
        <title>Complete genome sequence of Corynebacterium casei LMG S-19264T (=DSM 44701T), isolated from a smear-ripened cheese.</title>
        <authorList>
            <consortium name="US DOE Joint Genome Institute (JGI-PGF)"/>
            <person name="Walter F."/>
            <person name="Albersmeier A."/>
            <person name="Kalinowski J."/>
            <person name="Ruckert C."/>
        </authorList>
    </citation>
    <scope>NUCLEOTIDE SEQUENCE</scope>
    <source>
        <strain evidence="1">CGMCC 1.7081</strain>
    </source>
</reference>
<dbReference type="AlphaFoldDB" id="A0A8J3H4Z8"/>
<dbReference type="Pfam" id="PF06041">
    <property type="entry name" value="DUF924"/>
    <property type="match status" value="1"/>
</dbReference>
<dbReference type="InterPro" id="IPR010323">
    <property type="entry name" value="DUF924"/>
</dbReference>
<dbReference type="Gene3D" id="1.25.40.10">
    <property type="entry name" value="Tetratricopeptide repeat domain"/>
    <property type="match status" value="1"/>
</dbReference>
<dbReference type="SUPFAM" id="SSF48452">
    <property type="entry name" value="TPR-like"/>
    <property type="match status" value="1"/>
</dbReference>
<accession>A0A8J3H4Z8</accession>
<name>A0A8J3H4Z8_9RHOB</name>
<evidence type="ECO:0000313" key="1">
    <source>
        <dbReference type="EMBL" id="GHG87463.1"/>
    </source>
</evidence>